<dbReference type="Pfam" id="PF00575">
    <property type="entry name" value="S1"/>
    <property type="match status" value="1"/>
</dbReference>
<comment type="catalytic activity">
    <reaction evidence="1 8">
        <text>Exonucleolytic cleavage in the 3'- to 5'-direction to yield nucleoside 5'-phosphates.</text>
        <dbReference type="EC" id="3.1.13.1"/>
    </reaction>
</comment>
<keyword evidence="3 8" id="KW-0963">Cytoplasm</keyword>
<comment type="similarity">
    <text evidence="8">Belongs to the RNR ribonuclease family. RNase R subfamily.</text>
</comment>
<dbReference type="HOGENOM" id="CLU_002333_4_1_9"/>
<evidence type="ECO:0000313" key="11">
    <source>
        <dbReference type="EMBL" id="PEQ23950.1"/>
    </source>
</evidence>
<dbReference type="GO" id="GO:0005829">
    <property type="term" value="C:cytosol"/>
    <property type="evidence" value="ECO:0007669"/>
    <property type="project" value="TreeGrafter"/>
</dbReference>
<keyword evidence="5 8" id="KW-0378">Hydrolase</keyword>
<evidence type="ECO:0000256" key="7">
    <source>
        <dbReference type="ARBA" id="ARBA00022884"/>
    </source>
</evidence>
<dbReference type="Pfam" id="PF00773">
    <property type="entry name" value="RNB"/>
    <property type="match status" value="1"/>
</dbReference>
<dbReference type="EMBL" id="ABCB02000019">
    <property type="protein sequence ID" value="EDO60998.1"/>
    <property type="molecule type" value="Genomic_DNA"/>
</dbReference>
<dbReference type="InterPro" id="IPR003029">
    <property type="entry name" value="S1_domain"/>
</dbReference>
<comment type="subcellular location">
    <subcellularLocation>
        <location evidence="2 8">Cytoplasm</location>
    </subcellularLocation>
</comment>
<dbReference type="EMBL" id="NOXF01000009">
    <property type="protein sequence ID" value="PEQ23950.1"/>
    <property type="molecule type" value="Genomic_DNA"/>
</dbReference>
<dbReference type="PANTHER" id="PTHR23355">
    <property type="entry name" value="RIBONUCLEASE"/>
    <property type="match status" value="1"/>
</dbReference>
<dbReference type="eggNOG" id="COG0557">
    <property type="taxonomic scope" value="Bacteria"/>
</dbReference>
<evidence type="ECO:0000256" key="5">
    <source>
        <dbReference type="ARBA" id="ARBA00022801"/>
    </source>
</evidence>
<name>A7VVJ8_9FIRM</name>
<evidence type="ECO:0000313" key="13">
    <source>
        <dbReference type="Proteomes" id="UP000220611"/>
    </source>
</evidence>
<evidence type="ECO:0000313" key="12">
    <source>
        <dbReference type="Proteomes" id="UP000003490"/>
    </source>
</evidence>
<evidence type="ECO:0000256" key="1">
    <source>
        <dbReference type="ARBA" id="ARBA00001849"/>
    </source>
</evidence>
<comment type="function">
    <text evidence="8">3'-5' exoribonuclease that releases 5'-nucleoside monophosphates and is involved in maturation of structured RNAs.</text>
</comment>
<evidence type="ECO:0000256" key="6">
    <source>
        <dbReference type="ARBA" id="ARBA00022839"/>
    </source>
</evidence>
<sequence>MTITIKEKITEALENYRDAAEPLELFRALGLNDKDQFAAAVQELEQEGVLVATKKGRLLSVKSAGLTPAQMISQSKGFSFARPLEGGEDIYVAQEDRKRAMLGDTVLLRDIRDSGKGLSGRVEKIIRKGNRLFTGTVVRRGRDLELELDGAFRYQVPVEKKGSLHGKNGDKVQAILSYGPRSGKLTARILKVYGKAASAKVCADAIIDANGIPKKFKKETLREAEKLSREPITPAERKKRADLREQLIFTIDGADAKDLDDAISVEKDGAGWKLGVHIADVSHYVKEGSLVDEEAKQRGTSVYFADRVIPMLPEALSNGCCSLNAGEEKLAFSCFMTLDRKGNLRGYRFQKSVICSKVRGVYDEVNQVLEGCAAERLKEKYQPVLASLQAGQELAQLLEAKGRRRGTMDFESSEARFFLDRNGTCVDILPRSQGLSEKMIEQFMILANQAAALYAKCLEIPFVYRVHEDPDPERLNTLQQLAAGLGLRARRIQEGVRSADLSDLLRQAEGTPAQNIINHQVLRTLAKARYDNKPLGHFGLNLDDYCHFTSPIRRYPDTAIHRILTGVAEGITVDRLQKKYQDFSREAAVLSSACELRAQRAERQAEKCYMAEYMRRHLGETFDGIVSGATARGIFVQLVNSVEGFVGVEDFPDCEFQFDGLLTHTDVRSGRRLTVGDPMKVQVAAADVATGRIDFTPAE</sequence>
<dbReference type="Gene3D" id="2.40.50.140">
    <property type="entry name" value="Nucleic acid-binding proteins"/>
    <property type="match status" value="2"/>
</dbReference>
<keyword evidence="4 8" id="KW-0540">Nuclease</keyword>
<accession>A7VVJ8</accession>
<dbReference type="InterPro" id="IPR050180">
    <property type="entry name" value="RNR_Ribonuclease"/>
</dbReference>
<dbReference type="PROSITE" id="PS50126">
    <property type="entry name" value="S1"/>
    <property type="match status" value="1"/>
</dbReference>
<evidence type="ECO:0000259" key="9">
    <source>
        <dbReference type="PROSITE" id="PS50126"/>
    </source>
</evidence>
<dbReference type="InterPro" id="IPR013223">
    <property type="entry name" value="RNase_B_OB_dom"/>
</dbReference>
<reference evidence="11 13" key="3">
    <citation type="submission" date="2017-07" db="EMBL/GenBank/DDBJ databases">
        <title>Prevalence of linear plasmids in Cutibacterium (Propionibacterium) acnes isolates obtained from prostatic tissue.</title>
        <authorList>
            <person name="Davidsson S."/>
            <person name="Carlsson J."/>
            <person name="Molling P."/>
            <person name="Andren O."/>
            <person name="Andersson S.-O."/>
            <person name="Brzuszkiewicz E."/>
            <person name="Poehlein A."/>
            <person name="Al-Zeer M."/>
            <person name="Brinkmann V."/>
            <person name="Scavenius C."/>
            <person name="Nazipi S."/>
            <person name="Soderquist B."/>
            <person name="Bruggemann H."/>
        </authorList>
    </citation>
    <scope>NUCLEOTIDE SEQUENCE [LARGE SCALE GENOMIC DNA]</scope>
    <source>
        <strain evidence="11 13">DSM 753</strain>
    </source>
</reference>
<dbReference type="NCBIfam" id="TIGR02063">
    <property type="entry name" value="RNase_R"/>
    <property type="match status" value="1"/>
</dbReference>
<evidence type="ECO:0000313" key="10">
    <source>
        <dbReference type="EMBL" id="EDO60998.1"/>
    </source>
</evidence>
<organism evidence="10 12">
    <name type="scientific">[Clostridium] leptum DSM 753</name>
    <dbReference type="NCBI Taxonomy" id="428125"/>
    <lineage>
        <taxon>Bacteria</taxon>
        <taxon>Bacillati</taxon>
        <taxon>Bacillota</taxon>
        <taxon>Clostridia</taxon>
        <taxon>Eubacteriales</taxon>
        <taxon>Oscillospiraceae</taxon>
        <taxon>Oscillospiraceae incertae sedis</taxon>
    </lineage>
</organism>
<dbReference type="EC" id="3.1.13.1" evidence="8"/>
<dbReference type="InterPro" id="IPR001900">
    <property type="entry name" value="RNase_II/R"/>
</dbReference>
<evidence type="ECO:0000256" key="3">
    <source>
        <dbReference type="ARBA" id="ARBA00022490"/>
    </source>
</evidence>
<evidence type="ECO:0000256" key="4">
    <source>
        <dbReference type="ARBA" id="ARBA00022722"/>
    </source>
</evidence>
<reference evidence="10 12" key="2">
    <citation type="submission" date="2007-08" db="EMBL/GenBank/DDBJ databases">
        <authorList>
            <person name="Fulton L."/>
            <person name="Clifton S."/>
            <person name="Fulton B."/>
            <person name="Xu J."/>
            <person name="Minx P."/>
            <person name="Pepin K.H."/>
            <person name="Johnson M."/>
            <person name="Thiruvilangam P."/>
            <person name="Bhonagiri V."/>
            <person name="Nash W.E."/>
            <person name="Wang C."/>
            <person name="Mardis E.R."/>
            <person name="Wilson R.K."/>
        </authorList>
    </citation>
    <scope>NUCLEOTIDE SEQUENCE [LARGE SCALE GENOMIC DNA]</scope>
    <source>
        <strain evidence="10 12">DSM 753</strain>
    </source>
</reference>
<dbReference type="OrthoDB" id="9764149at2"/>
<dbReference type="InterPro" id="IPR004476">
    <property type="entry name" value="RNase_II/RNase_R"/>
</dbReference>
<dbReference type="InterPro" id="IPR011805">
    <property type="entry name" value="RNase_R"/>
</dbReference>
<dbReference type="SUPFAM" id="SSF50249">
    <property type="entry name" value="Nucleic acid-binding proteins"/>
    <property type="match status" value="3"/>
</dbReference>
<dbReference type="AlphaFoldDB" id="A7VVJ8"/>
<proteinExistence type="inferred from homology"/>
<feature type="domain" description="S1 motif" evidence="9">
    <location>
        <begin position="619"/>
        <end position="698"/>
    </location>
</feature>
<comment type="caution">
    <text evidence="10">The sequence shown here is derived from an EMBL/GenBank/DDBJ whole genome shotgun (WGS) entry which is preliminary data.</text>
</comment>
<dbReference type="SMART" id="SM00316">
    <property type="entry name" value="S1"/>
    <property type="match status" value="1"/>
</dbReference>
<dbReference type="PANTHER" id="PTHR23355:SF9">
    <property type="entry name" value="DIS3-LIKE EXONUCLEASE 2"/>
    <property type="match status" value="1"/>
</dbReference>
<dbReference type="GO" id="GO:0003723">
    <property type="term" value="F:RNA binding"/>
    <property type="evidence" value="ECO:0007669"/>
    <property type="project" value="UniProtKB-UniRule"/>
</dbReference>
<dbReference type="NCBIfam" id="TIGR00358">
    <property type="entry name" value="3_prime_RNase"/>
    <property type="match status" value="1"/>
</dbReference>
<dbReference type="SMART" id="SM00955">
    <property type="entry name" value="RNB"/>
    <property type="match status" value="1"/>
</dbReference>
<keyword evidence="6 8" id="KW-0269">Exonuclease</keyword>
<evidence type="ECO:0000256" key="8">
    <source>
        <dbReference type="HAMAP-Rule" id="MF_01895"/>
    </source>
</evidence>
<dbReference type="CDD" id="cd04471">
    <property type="entry name" value="S1_RNase_R"/>
    <property type="match status" value="1"/>
</dbReference>
<dbReference type="GO" id="GO:0006402">
    <property type="term" value="P:mRNA catabolic process"/>
    <property type="evidence" value="ECO:0007669"/>
    <property type="project" value="TreeGrafter"/>
</dbReference>
<dbReference type="Pfam" id="PF08206">
    <property type="entry name" value="OB_RNB"/>
    <property type="match status" value="1"/>
</dbReference>
<evidence type="ECO:0000256" key="2">
    <source>
        <dbReference type="ARBA" id="ARBA00004496"/>
    </source>
</evidence>
<dbReference type="GO" id="GO:0008859">
    <property type="term" value="F:exoribonuclease II activity"/>
    <property type="evidence" value="ECO:0007669"/>
    <property type="project" value="UniProtKB-UniRule"/>
</dbReference>
<gene>
    <name evidence="8 10" type="primary">rnr</name>
    <name evidence="11" type="ORF">CH238_11250</name>
    <name evidence="10" type="ORF">CLOLEP_02610</name>
</gene>
<dbReference type="HAMAP" id="MF_01895">
    <property type="entry name" value="RNase_R"/>
    <property type="match status" value="1"/>
</dbReference>
<keyword evidence="7 8" id="KW-0694">RNA-binding</keyword>
<protein>
    <recommendedName>
        <fullName evidence="8">Ribonuclease R</fullName>
        <shortName evidence="8">RNase R</shortName>
        <ecNumber evidence="8">3.1.13.1</ecNumber>
    </recommendedName>
</protein>
<keyword evidence="13" id="KW-1185">Reference proteome</keyword>
<dbReference type="Proteomes" id="UP000003490">
    <property type="component" value="Unassembled WGS sequence"/>
</dbReference>
<dbReference type="Proteomes" id="UP000220611">
    <property type="component" value="Unassembled WGS sequence"/>
</dbReference>
<dbReference type="InterPro" id="IPR012340">
    <property type="entry name" value="NA-bd_OB-fold"/>
</dbReference>
<reference evidence="10 12" key="1">
    <citation type="submission" date="2007-08" db="EMBL/GenBank/DDBJ databases">
        <title>Draft genome sequence of Clostridium leptum (DSM 753).</title>
        <authorList>
            <person name="Sudarsanam P."/>
            <person name="Ley R."/>
            <person name="Guruge J."/>
            <person name="Turnbaugh P.J."/>
            <person name="Mahowald M."/>
            <person name="Liep D."/>
            <person name="Gordon J."/>
        </authorList>
    </citation>
    <scope>NUCLEOTIDE SEQUENCE [LARGE SCALE GENOMIC DNA]</scope>
    <source>
        <strain evidence="10 12">DSM 753</strain>
    </source>
</reference>